<dbReference type="Proteomes" id="UP000218615">
    <property type="component" value="Unassembled WGS sequence"/>
</dbReference>
<keyword evidence="2" id="KW-1185">Reference proteome</keyword>
<accession>A0A284VNE1</accession>
<proteinExistence type="predicted"/>
<dbReference type="EMBL" id="FZMP01000115">
    <property type="protein sequence ID" value="SNQ60762.1"/>
    <property type="molecule type" value="Genomic_DNA"/>
</dbReference>
<name>A0A284VNE1_9EURY</name>
<sequence length="604" mass="69896">MERWCIMAETELVFKRTCNYWIDAGIVGFYDTLNKPLPNSETIGEWSKTIKSNSDIDVILAPDQLILKGEKRQIDIALSYALDQIRMTLYDVSTEKQINNMEGVYYNEKEGIVHFPMVKPLTTAQLVLESPRYTEKDESTNLPKDIFEQLKNAKGGIRGKKSKYQKRKNSCFPFFFDQETTYFDRDNNNQKLTNKTCVGCGNFIVNHNKNQAKEWFSGESKNFMPFVEGREANRTFHSYHQVSNKCWECGFVALFSPLLLFFRRLGNDTYYALPYVPGNLSATYQLYRSISGKRGLARALGADLSDKNYESSFSAMPRGIPAFTLSFYYDLFDRLLPKTTAKLLQTSQNIGLIDKRGSLFQTALFLKRDSGQKSFIIRETAVDRSAYFIKLFTYLKKHLDDEGNGKLLDGLRLLVKRASGNGNHLQRGSVIRASQAITEGRHIYRFLLPILSSDLKEDTAHPYDAYQITSLFQKYDHWLFKKEDEVMSSIVEQAKNSGWFLSQDFWKMPGWDDEEKKNLIKRYYYSIERSPSPVKFLEQVRHAYKKAEKEIPKEMIFHKGDGSEDINKFEVYRVYFLAGMLNGLIKKGQTTFVTESPQTVEKED</sequence>
<gene>
    <name evidence="1" type="ORF">MNV_2010010</name>
</gene>
<reference evidence="2" key="1">
    <citation type="submission" date="2017-06" db="EMBL/GenBank/DDBJ databases">
        <authorList>
            <person name="Cremers G."/>
        </authorList>
    </citation>
    <scope>NUCLEOTIDE SEQUENCE [LARGE SCALE GENOMIC DNA]</scope>
</reference>
<evidence type="ECO:0000313" key="1">
    <source>
        <dbReference type="EMBL" id="SNQ60762.1"/>
    </source>
</evidence>
<organism evidence="1 2">
    <name type="scientific">Candidatus Methanoperedens nitratireducens</name>
    <dbReference type="NCBI Taxonomy" id="1392998"/>
    <lineage>
        <taxon>Archaea</taxon>
        <taxon>Methanobacteriati</taxon>
        <taxon>Methanobacteriota</taxon>
        <taxon>Stenosarchaea group</taxon>
        <taxon>Methanomicrobia</taxon>
        <taxon>Methanosarcinales</taxon>
        <taxon>ANME-2 cluster</taxon>
        <taxon>Candidatus Methanoperedentaceae</taxon>
        <taxon>Candidatus Methanoperedens</taxon>
    </lineage>
</organism>
<dbReference type="AlphaFoldDB" id="A0A284VNE1"/>
<evidence type="ECO:0000313" key="2">
    <source>
        <dbReference type="Proteomes" id="UP000218615"/>
    </source>
</evidence>
<protein>
    <submittedName>
        <fullName evidence="1">Uncharacterized protein</fullName>
    </submittedName>
</protein>